<evidence type="ECO:0000256" key="12">
    <source>
        <dbReference type="ARBA" id="ARBA00023136"/>
    </source>
</evidence>
<evidence type="ECO:0000256" key="11">
    <source>
        <dbReference type="ARBA" id="ARBA00022989"/>
    </source>
</evidence>
<keyword evidence="19" id="KW-1185">Reference proteome</keyword>
<dbReference type="InterPro" id="IPR027417">
    <property type="entry name" value="P-loop_NTPase"/>
</dbReference>
<dbReference type="NCBIfam" id="TIGR01007">
    <property type="entry name" value="eps_fam"/>
    <property type="match status" value="1"/>
</dbReference>
<comment type="similarity">
    <text evidence="2">Belongs to the CpsC/CapA family.</text>
</comment>
<comment type="similarity">
    <text evidence="3">Belongs to the etk/wzc family.</text>
</comment>
<keyword evidence="9" id="KW-0418">Kinase</keyword>
<dbReference type="InterPro" id="IPR025669">
    <property type="entry name" value="AAA_dom"/>
</dbReference>
<proteinExistence type="inferred from homology"/>
<feature type="chain" id="PRO_5032963810" evidence="15">
    <location>
        <begin position="29"/>
        <end position="467"/>
    </location>
</feature>
<evidence type="ECO:0000256" key="5">
    <source>
        <dbReference type="ARBA" id="ARBA00022519"/>
    </source>
</evidence>
<sequence>MDLKDVIRTVRRRWVSILLITLAGAASAQGVTLLSKPDFAATAELFVATQGNDSVGDLNQGNTFAQGRVASYVTLATGDRVLGAVSEALDIPVVQLRGQVSAENPAKTVLIDVRATSPDGGESARIANAVADELVGLVASVENGEQEGASLAPVSLTHVQEATVPHHPYSPNLSRNIMLGVVGGALLGFSTALLRDRFDTRLRGRDDIAAVTQASVLGEFSSEAASGQDLILKDLASYSGRTEAYRQLRTHLQFMNVDGGVRSILVSSSIPAEGKSTTAANLAITLAEGGVRVLLIDADLRRPKIDSLLGLERTVGLTTVLTGRIGLADAVQPAGPNSSLVVLTSGTVPPNPSELLASAAMERLLHAAQESFDVVIVDSPPLVGVSDPAGLSTLVSGVLLVTSADGRLRREQLTYALEQLSLVRAKLFGLVLNRAEVERRKGYYEYGYEIAEPPKHLGRGRRRAARV</sequence>
<comment type="catalytic activity">
    <reaction evidence="14">
        <text>L-tyrosyl-[protein] + ATP = O-phospho-L-tyrosyl-[protein] + ADP + H(+)</text>
        <dbReference type="Rhea" id="RHEA:10596"/>
        <dbReference type="Rhea" id="RHEA-COMP:10136"/>
        <dbReference type="Rhea" id="RHEA-COMP:20101"/>
        <dbReference type="ChEBI" id="CHEBI:15378"/>
        <dbReference type="ChEBI" id="CHEBI:30616"/>
        <dbReference type="ChEBI" id="CHEBI:46858"/>
        <dbReference type="ChEBI" id="CHEBI:61978"/>
        <dbReference type="ChEBI" id="CHEBI:456216"/>
    </reaction>
</comment>
<dbReference type="AlphaFoldDB" id="A0A852RA00"/>
<dbReference type="GO" id="GO:0005524">
    <property type="term" value="F:ATP binding"/>
    <property type="evidence" value="ECO:0007669"/>
    <property type="project" value="UniProtKB-KW"/>
</dbReference>
<evidence type="ECO:0000256" key="10">
    <source>
        <dbReference type="ARBA" id="ARBA00022840"/>
    </source>
</evidence>
<keyword evidence="12" id="KW-0472">Membrane</keyword>
<protein>
    <submittedName>
        <fullName evidence="18">Capsular exopolysaccharide synthesis family protein</fullName>
    </submittedName>
</protein>
<evidence type="ECO:0000313" key="18">
    <source>
        <dbReference type="EMBL" id="NYD25214.1"/>
    </source>
</evidence>
<evidence type="ECO:0000256" key="6">
    <source>
        <dbReference type="ARBA" id="ARBA00022679"/>
    </source>
</evidence>
<evidence type="ECO:0000256" key="4">
    <source>
        <dbReference type="ARBA" id="ARBA00022475"/>
    </source>
</evidence>
<keyword evidence="6" id="KW-0808">Transferase</keyword>
<dbReference type="EMBL" id="JACCBD010000001">
    <property type="protein sequence ID" value="NYD25214.1"/>
    <property type="molecule type" value="Genomic_DNA"/>
</dbReference>
<keyword evidence="7" id="KW-0812">Transmembrane</keyword>
<dbReference type="PANTHER" id="PTHR32309">
    <property type="entry name" value="TYROSINE-PROTEIN KINASE"/>
    <property type="match status" value="1"/>
</dbReference>
<keyword evidence="13" id="KW-0829">Tyrosine-protein kinase</keyword>
<keyword evidence="10" id="KW-0067">ATP-binding</keyword>
<evidence type="ECO:0000259" key="16">
    <source>
        <dbReference type="Pfam" id="PF02706"/>
    </source>
</evidence>
<reference evidence="18 19" key="1">
    <citation type="submission" date="2020-07" db="EMBL/GenBank/DDBJ databases">
        <title>Sequencing the genomes of 1000 actinobacteria strains.</title>
        <authorList>
            <person name="Klenk H.-P."/>
        </authorList>
    </citation>
    <scope>NUCLEOTIDE SEQUENCE [LARGE SCALE GENOMIC DNA]</scope>
    <source>
        <strain evidence="18 19">DSM 17380</strain>
    </source>
</reference>
<organism evidence="18 19">
    <name type="scientific">Leucobacter aridicollis</name>
    <dbReference type="NCBI Taxonomy" id="283878"/>
    <lineage>
        <taxon>Bacteria</taxon>
        <taxon>Bacillati</taxon>
        <taxon>Actinomycetota</taxon>
        <taxon>Actinomycetes</taxon>
        <taxon>Micrococcales</taxon>
        <taxon>Microbacteriaceae</taxon>
        <taxon>Leucobacter</taxon>
    </lineage>
</organism>
<keyword evidence="11" id="KW-1133">Transmembrane helix</keyword>
<dbReference type="Gene3D" id="3.40.50.300">
    <property type="entry name" value="P-loop containing nucleotide triphosphate hydrolases"/>
    <property type="match status" value="1"/>
</dbReference>
<feature type="domain" description="AAA" evidence="17">
    <location>
        <begin position="274"/>
        <end position="392"/>
    </location>
</feature>
<evidence type="ECO:0000313" key="19">
    <source>
        <dbReference type="Proteomes" id="UP000586095"/>
    </source>
</evidence>
<comment type="subcellular location">
    <subcellularLocation>
        <location evidence="1">Cell inner membrane</location>
        <topology evidence="1">Multi-pass membrane protein</topology>
    </subcellularLocation>
</comment>
<keyword evidence="5" id="KW-0997">Cell inner membrane</keyword>
<evidence type="ECO:0000256" key="15">
    <source>
        <dbReference type="SAM" id="SignalP"/>
    </source>
</evidence>
<evidence type="ECO:0000256" key="7">
    <source>
        <dbReference type="ARBA" id="ARBA00022692"/>
    </source>
</evidence>
<evidence type="ECO:0000256" key="14">
    <source>
        <dbReference type="ARBA" id="ARBA00053015"/>
    </source>
</evidence>
<gene>
    <name evidence="18" type="ORF">BJ960_000017</name>
</gene>
<dbReference type="PANTHER" id="PTHR32309:SF31">
    <property type="entry name" value="CAPSULAR EXOPOLYSACCHARIDE FAMILY"/>
    <property type="match status" value="1"/>
</dbReference>
<dbReference type="InterPro" id="IPR003856">
    <property type="entry name" value="LPS_length_determ_N"/>
</dbReference>
<dbReference type="InterPro" id="IPR050445">
    <property type="entry name" value="Bact_polysacc_biosynth/exp"/>
</dbReference>
<dbReference type="Pfam" id="PF13614">
    <property type="entry name" value="AAA_31"/>
    <property type="match status" value="1"/>
</dbReference>
<evidence type="ECO:0000256" key="2">
    <source>
        <dbReference type="ARBA" id="ARBA00006683"/>
    </source>
</evidence>
<dbReference type="GO" id="GO:0004713">
    <property type="term" value="F:protein tyrosine kinase activity"/>
    <property type="evidence" value="ECO:0007669"/>
    <property type="project" value="UniProtKB-KW"/>
</dbReference>
<dbReference type="Proteomes" id="UP000586095">
    <property type="component" value="Unassembled WGS sequence"/>
</dbReference>
<evidence type="ECO:0000256" key="1">
    <source>
        <dbReference type="ARBA" id="ARBA00004429"/>
    </source>
</evidence>
<name>A0A852RA00_9MICO</name>
<keyword evidence="4" id="KW-1003">Cell membrane</keyword>
<evidence type="ECO:0000256" key="3">
    <source>
        <dbReference type="ARBA" id="ARBA00008883"/>
    </source>
</evidence>
<feature type="domain" description="Polysaccharide chain length determinant N-terminal" evidence="16">
    <location>
        <begin position="1"/>
        <end position="87"/>
    </location>
</feature>
<evidence type="ECO:0000259" key="17">
    <source>
        <dbReference type="Pfam" id="PF13614"/>
    </source>
</evidence>
<evidence type="ECO:0000256" key="9">
    <source>
        <dbReference type="ARBA" id="ARBA00022777"/>
    </source>
</evidence>
<dbReference type="Pfam" id="PF02706">
    <property type="entry name" value="Wzz"/>
    <property type="match status" value="1"/>
</dbReference>
<evidence type="ECO:0000256" key="8">
    <source>
        <dbReference type="ARBA" id="ARBA00022741"/>
    </source>
</evidence>
<dbReference type="GO" id="GO:0005886">
    <property type="term" value="C:plasma membrane"/>
    <property type="evidence" value="ECO:0007669"/>
    <property type="project" value="UniProtKB-SubCell"/>
</dbReference>
<dbReference type="InterPro" id="IPR005702">
    <property type="entry name" value="Wzc-like_C"/>
</dbReference>
<keyword evidence="15" id="KW-0732">Signal</keyword>
<dbReference type="CDD" id="cd05387">
    <property type="entry name" value="BY-kinase"/>
    <property type="match status" value="1"/>
</dbReference>
<dbReference type="SUPFAM" id="SSF52540">
    <property type="entry name" value="P-loop containing nucleoside triphosphate hydrolases"/>
    <property type="match status" value="1"/>
</dbReference>
<keyword evidence="8" id="KW-0547">Nucleotide-binding</keyword>
<accession>A0A852RA00</accession>
<evidence type="ECO:0000256" key="13">
    <source>
        <dbReference type="ARBA" id="ARBA00023137"/>
    </source>
</evidence>
<comment type="caution">
    <text evidence="18">The sequence shown here is derived from an EMBL/GenBank/DDBJ whole genome shotgun (WGS) entry which is preliminary data.</text>
</comment>
<feature type="signal peptide" evidence="15">
    <location>
        <begin position="1"/>
        <end position="28"/>
    </location>
</feature>